<keyword evidence="9" id="KW-0325">Glycoprotein</keyword>
<protein>
    <recommendedName>
        <fullName evidence="14">L domain-like protein</fullName>
    </recommendedName>
</protein>
<keyword evidence="7 10" id="KW-0472">Membrane</keyword>
<evidence type="ECO:0000313" key="12">
    <source>
        <dbReference type="EMBL" id="RKO93841.1"/>
    </source>
</evidence>
<evidence type="ECO:0000256" key="2">
    <source>
        <dbReference type="ARBA" id="ARBA00022614"/>
    </source>
</evidence>
<evidence type="ECO:0000256" key="1">
    <source>
        <dbReference type="ARBA" id="ARBA00004167"/>
    </source>
</evidence>
<proteinExistence type="predicted"/>
<accession>A0A4P9WLC8</accession>
<comment type="subcellular location">
    <subcellularLocation>
        <location evidence="1">Membrane</location>
        <topology evidence="1">Single-pass membrane protein</topology>
    </subcellularLocation>
</comment>
<dbReference type="InterPro" id="IPR032675">
    <property type="entry name" value="LRR_dom_sf"/>
</dbReference>
<gene>
    <name evidence="12" type="ORF">BDK51DRAFT_28315</name>
</gene>
<evidence type="ECO:0000256" key="3">
    <source>
        <dbReference type="ARBA" id="ARBA00022692"/>
    </source>
</evidence>
<evidence type="ECO:0000256" key="10">
    <source>
        <dbReference type="SAM" id="Phobius"/>
    </source>
</evidence>
<keyword evidence="4 11" id="KW-0732">Signal</keyword>
<dbReference type="PRINTS" id="PR00019">
    <property type="entry name" value="LEURICHRPT"/>
</dbReference>
<sequence>MRLPSLILIFFLTFLMHIATTTAHPQAVLPAGSSCADLVNFLPPQWQKNLKLRAPANATANPYCYYEGMQLNGTIPDGLGGLTSLQLLDLSNNSLTGTIPDMIGNLTKLRALIPYALGNLTNLQQLDLSGTQLSGPVLDLSRVSKPQDLLQHLRNIDETRVCIGWIRLPPCTEITPDLPTLAIIFIVGGIVFFATIIIVMRVMICRKSKKSSIIPTLLHLKYRARKSLKAFWARQGLRIFSVNAPPLQEYP</sequence>
<dbReference type="EMBL" id="KZ994099">
    <property type="protein sequence ID" value="RKO93841.1"/>
    <property type="molecule type" value="Genomic_DNA"/>
</dbReference>
<evidence type="ECO:0000256" key="11">
    <source>
        <dbReference type="SAM" id="SignalP"/>
    </source>
</evidence>
<dbReference type="SUPFAM" id="SSF52058">
    <property type="entry name" value="L domain-like"/>
    <property type="match status" value="1"/>
</dbReference>
<evidence type="ECO:0000256" key="4">
    <source>
        <dbReference type="ARBA" id="ARBA00022729"/>
    </source>
</evidence>
<evidence type="ECO:0000256" key="6">
    <source>
        <dbReference type="ARBA" id="ARBA00022989"/>
    </source>
</evidence>
<dbReference type="Proteomes" id="UP000269721">
    <property type="component" value="Unassembled WGS sequence"/>
</dbReference>
<reference evidence="13" key="1">
    <citation type="journal article" date="2018" name="Nat. Microbiol.">
        <title>Leveraging single-cell genomics to expand the fungal tree of life.</title>
        <authorList>
            <person name="Ahrendt S.R."/>
            <person name="Quandt C.A."/>
            <person name="Ciobanu D."/>
            <person name="Clum A."/>
            <person name="Salamov A."/>
            <person name="Andreopoulos B."/>
            <person name="Cheng J.F."/>
            <person name="Woyke T."/>
            <person name="Pelin A."/>
            <person name="Henrissat B."/>
            <person name="Reynolds N.K."/>
            <person name="Benny G.L."/>
            <person name="Smith M.E."/>
            <person name="James T.Y."/>
            <person name="Grigoriev I.V."/>
        </authorList>
    </citation>
    <scope>NUCLEOTIDE SEQUENCE [LARGE SCALE GENOMIC DNA]</scope>
</reference>
<feature type="chain" id="PRO_5020220411" description="L domain-like protein" evidence="11">
    <location>
        <begin position="24"/>
        <end position="251"/>
    </location>
</feature>
<evidence type="ECO:0008006" key="14">
    <source>
        <dbReference type="Google" id="ProtNLM"/>
    </source>
</evidence>
<evidence type="ECO:0000313" key="13">
    <source>
        <dbReference type="Proteomes" id="UP000269721"/>
    </source>
</evidence>
<dbReference type="AlphaFoldDB" id="A0A4P9WLC8"/>
<dbReference type="OrthoDB" id="676979at2759"/>
<organism evidence="12 13">
    <name type="scientific">Blyttiomyces helicus</name>
    <dbReference type="NCBI Taxonomy" id="388810"/>
    <lineage>
        <taxon>Eukaryota</taxon>
        <taxon>Fungi</taxon>
        <taxon>Fungi incertae sedis</taxon>
        <taxon>Chytridiomycota</taxon>
        <taxon>Chytridiomycota incertae sedis</taxon>
        <taxon>Chytridiomycetes</taxon>
        <taxon>Chytridiomycetes incertae sedis</taxon>
        <taxon>Blyttiomyces</taxon>
    </lineage>
</organism>
<dbReference type="GO" id="GO:0016020">
    <property type="term" value="C:membrane"/>
    <property type="evidence" value="ECO:0007669"/>
    <property type="project" value="UniProtKB-SubCell"/>
</dbReference>
<dbReference type="PANTHER" id="PTHR27000">
    <property type="entry name" value="LEUCINE-RICH REPEAT RECEPTOR-LIKE PROTEIN KINASE FAMILY PROTEIN-RELATED"/>
    <property type="match status" value="1"/>
</dbReference>
<keyword evidence="13" id="KW-1185">Reference proteome</keyword>
<feature type="transmembrane region" description="Helical" evidence="10">
    <location>
        <begin position="181"/>
        <end position="204"/>
    </location>
</feature>
<keyword evidence="2" id="KW-0433">Leucine-rich repeat</keyword>
<dbReference type="PANTHER" id="PTHR27000:SF679">
    <property type="entry name" value="OS01G0170300 PROTEIN"/>
    <property type="match status" value="1"/>
</dbReference>
<evidence type="ECO:0000256" key="9">
    <source>
        <dbReference type="ARBA" id="ARBA00023180"/>
    </source>
</evidence>
<keyword evidence="3 10" id="KW-0812">Transmembrane</keyword>
<evidence type="ECO:0000256" key="5">
    <source>
        <dbReference type="ARBA" id="ARBA00022737"/>
    </source>
</evidence>
<dbReference type="InterPro" id="IPR001611">
    <property type="entry name" value="Leu-rich_rpt"/>
</dbReference>
<evidence type="ECO:0000256" key="8">
    <source>
        <dbReference type="ARBA" id="ARBA00023170"/>
    </source>
</evidence>
<keyword evidence="8" id="KW-0675">Receptor</keyword>
<dbReference type="Pfam" id="PF00560">
    <property type="entry name" value="LRR_1"/>
    <property type="match status" value="2"/>
</dbReference>
<keyword evidence="5" id="KW-0677">Repeat</keyword>
<dbReference type="Gene3D" id="3.80.10.10">
    <property type="entry name" value="Ribonuclease Inhibitor"/>
    <property type="match status" value="1"/>
</dbReference>
<dbReference type="PROSITE" id="PS51257">
    <property type="entry name" value="PROKAR_LIPOPROTEIN"/>
    <property type="match status" value="1"/>
</dbReference>
<keyword evidence="6 10" id="KW-1133">Transmembrane helix</keyword>
<name>A0A4P9WLC8_9FUNG</name>
<evidence type="ECO:0000256" key="7">
    <source>
        <dbReference type="ARBA" id="ARBA00023136"/>
    </source>
</evidence>
<feature type="signal peptide" evidence="11">
    <location>
        <begin position="1"/>
        <end position="23"/>
    </location>
</feature>